<feature type="domain" description="Big-1" evidence="3">
    <location>
        <begin position="1729"/>
        <end position="1824"/>
    </location>
</feature>
<feature type="domain" description="Big-1" evidence="3">
    <location>
        <begin position="5845"/>
        <end position="5940"/>
    </location>
</feature>
<feature type="domain" description="Big-1" evidence="3">
    <location>
        <begin position="1525"/>
        <end position="1619"/>
    </location>
</feature>
<feature type="domain" description="Big-1" evidence="3">
    <location>
        <begin position="3478"/>
        <end position="3573"/>
    </location>
</feature>
<feature type="domain" description="Big-1" evidence="3">
    <location>
        <begin position="912"/>
        <end position="1007"/>
    </location>
</feature>
<feature type="domain" description="Big-1" evidence="3">
    <location>
        <begin position="5742"/>
        <end position="5837"/>
    </location>
</feature>
<dbReference type="InterPro" id="IPR008964">
    <property type="entry name" value="Invasin/intimin_cell_adhesion"/>
</dbReference>
<dbReference type="RefSeq" id="WP_166917524.1">
    <property type="nucleotide sequence ID" value="NZ_CP050253.1"/>
</dbReference>
<dbReference type="Proteomes" id="UP000501168">
    <property type="component" value="Chromosome"/>
</dbReference>
<feature type="domain" description="Big-1" evidence="3">
    <location>
        <begin position="1423"/>
        <end position="1517"/>
    </location>
</feature>
<feature type="domain" description="Big-1" evidence="3">
    <location>
        <begin position="4815"/>
        <end position="4910"/>
    </location>
</feature>
<dbReference type="EMBL" id="CP050253">
    <property type="protein sequence ID" value="QIQ22228.1"/>
    <property type="molecule type" value="Genomic_DNA"/>
</dbReference>
<feature type="domain" description="Big-1" evidence="3">
    <location>
        <begin position="5639"/>
        <end position="5734"/>
    </location>
</feature>
<name>A0A6G9IDB5_9GAMM</name>
<gene>
    <name evidence="4" type="ORF">IPMB12_11325</name>
</gene>
<keyword evidence="2" id="KW-0812">Transmembrane</keyword>
<feature type="domain" description="Big-1" evidence="3">
    <location>
        <begin position="5021"/>
        <end position="5116"/>
    </location>
</feature>
<dbReference type="SUPFAM" id="SSF117074">
    <property type="entry name" value="Hypothetical protein PA1324"/>
    <property type="match status" value="1"/>
</dbReference>
<evidence type="ECO:0000313" key="5">
    <source>
        <dbReference type="Proteomes" id="UP000501168"/>
    </source>
</evidence>
<dbReference type="PANTHER" id="PTHR16165">
    <property type="entry name" value="NXPE FAMILY MEMBER"/>
    <property type="match status" value="1"/>
</dbReference>
<dbReference type="PROSITE" id="PS50194">
    <property type="entry name" value="FILAMIN_REPEAT"/>
    <property type="match status" value="6"/>
</dbReference>
<feature type="domain" description="Big-1" evidence="3">
    <location>
        <begin position="3169"/>
        <end position="3265"/>
    </location>
</feature>
<dbReference type="PANTHER" id="PTHR16165:SF5">
    <property type="entry name" value="NXPE FAMILY MEMBER 3"/>
    <property type="match status" value="1"/>
</dbReference>
<evidence type="ECO:0000259" key="3">
    <source>
        <dbReference type="PROSITE" id="PS51127"/>
    </source>
</evidence>
<feature type="domain" description="Big-1" evidence="3">
    <location>
        <begin position="3375"/>
        <end position="3470"/>
    </location>
</feature>
<feature type="domain" description="Big-1" evidence="3">
    <location>
        <begin position="1627"/>
        <end position="1721"/>
    </location>
</feature>
<feature type="domain" description="Big-1" evidence="3">
    <location>
        <begin position="2345"/>
        <end position="2439"/>
    </location>
</feature>
<accession>A0A6G9IDB5</accession>
<keyword evidence="2" id="KW-0472">Membrane</keyword>
<feature type="domain" description="Big-1" evidence="3">
    <location>
        <begin position="2139"/>
        <end position="2234"/>
    </location>
</feature>
<feature type="domain" description="Big-1" evidence="3">
    <location>
        <begin position="5948"/>
        <end position="6043"/>
    </location>
</feature>
<feature type="domain" description="Big-1" evidence="3">
    <location>
        <begin position="1117"/>
        <end position="1211"/>
    </location>
</feature>
<dbReference type="KEGG" id="orb:IPMB12_11325"/>
<feature type="domain" description="Big-1" evidence="3">
    <location>
        <begin position="1832"/>
        <end position="1927"/>
    </location>
</feature>
<sequence>MNIHSVSTAVVKKSKTVGFGLFSIITAKIAIFLSFIFLTMGASSPVYALNTTIVQSPVAFDCKTLYASSNGTGTSGSVYSVDLNTGAATRLYYPTSGTGYTADPVSTIALGRPGGKNSGNSLTMYHWSWAAGWKLTQIAEGETEIVESPYNQPAPGSSAYNYWSGGEVNQKTGEIYFTSGEDAQFRNNFRILIFNPQTGAAINSGLILPKTPTDSTDVSNSYIASDMAIDADGNAYVLVGSSSPRWLVRVIPGGNGSGWVYNKVRQITGIPTTSDMWGMAFVDGKLYVSTTASTNLYRVDVLTGVATVVGTSGTTGITGNIFDLASCQTAPVIKGKVYNDTAATGAITGSEEGISNINVEIWKEEGGTPVYKASVQTDGSGEYSYIVDSTNATYYIRLVQPTISSNNAMQTWASAGGTLNPVTAYCSNGVNNFLEISSSGVCYGAKGSAGYDQNSTSINLLTDGQFVSKIVMTSDDEVADASFGLTTVRNYGDAPNTFGTLDASNGAAHVNGPNGQLYLGNSVSIQSDGQPTTSADSVSSHDGVFVIIDGAEVPLQDAELLANESYTFKVIVNGTAKTRGYLNAWIGWNASGATTTFTTQMASDLQDSDGDGVITFNYTIPSVASMGYTPFYTRFRISSTQSLNATGMPQPTTTNGSVPWVVDGEVEDYRSFVAAGFLELSAKSVGGVETFTYAMTNIGNTNGSTNSESLTTVSENTVVEQSATSIHAFDSVGVPVVITQTLPTGWTTIGAVCTDGSATLSTTLNGNILEIPATDIIEGKNISCEFENGKLPTLQLDKSVVARYNAADQFTVQITDGTTTSTGTTTGTATSATTGVVSAVAATDYTLDESMASGSVSTLNRYSTLLQCTNTYTNSSTTLPSGNGQSFTVTPSYGDVIACILTNSVITPDPSKSTITADPLSITADGTTESTITVQLKDTNGNNLTIGGDTVAITVDGTAVGTPDATVVDNNDGTYSIKTKSTTTGADKFVYTVNTVTGAGDVTVTYVAGAADPTTSTIVADPTNVVADGTTASTVTVQLKDAEGNNLTTGGDDVTITVDGTPVGTATAVQDNGDGTYSLTTTSTVTGADKFIYTVNTVTGTGDATVTYETGVAYAGQSTIVADPVSITADGTTISTITVQLKDEQGNNLTVGGDDVEITIDGTPVGTVTTVQDNGDGTYSLTTKSSVTGVDKFVYTVNTVTGNGDATVTYVAGAAEPTTSTIVAAPTSITADGTTASTITVQLKDAQGNNLTTGGDDVTITVDGTPVGSATAVQDNGNGTYTITTTSTVTGADKFVYTVNTVTGNGDATVTYVAGAADATTSTIVANPTSITADGSTESIVTVQLKDAQGNNLTTGGDTVLITTNATPVGTVTTIEDNLDGTYTIKTKSTVTGTDTFIYSVNGDTGNGDASVTYTPGVADASTSTIVAAPTSITADGTTASTITVQLKDTQGNNLTTGGDDVTITVDGTPVGSATAVQDNGNGTYTITTTSTVTGADKFVYTVNTVTGNGDATVTYVAGAADATTSTIVANPTSITADGTTISTVTVQLKDAQGNNLTAGGDDVTITVDGTPVGSTTAVQDNGNGTYTLTTKSTVTGIDKFVYTVNTVTGNGDATVTYIPGAADASTSTIVANPTSITADGVASSTVTVQLKDAQGNNLTAGGDDVTITVDGTPVGSATSVQDNGNGTYTITTTSTVTGVDKFVYTVNTVTGNGNATVTYVPGAADATTSTISANPTSITADGITISTVTVQLKDGQGNNLTGGTDTVEITAQGTVIGTPETTVTNNGNGTYSITTKSTVTGTDTFGFTVNTVTGTSTASVTYTAGAADAAMSTISANPSSIVADGVTISTVTVQLKDQFGNNLIAGGDTVTIYVNGAETGQPDTTVVDNGNGTYSITTKSTVAGTDDFIFTVNGDNGGDTTTVTYLPGAADATKSLISANPTSITADGVTISTVTVQLRDQFNNNLITGGDTVDITVSGTPIGTQTAVQDNNNGKYTITTKSTVTGTDVFEYTVNSDMGNGTASVTYLPGAADPTQSIITADPVSIEANGVTLSTVTVQLRDQFGNNLTTSPNTVVISVPAGAIGNVSTTVNNNDGTYRVTTSSTTTGTDTFAYTVDGTQGNGNATVTYISGGADPTQSVISANPATIVADNTETSTVTVQLRDQYGNNLTIGGDTVTITVNGTPVGTADTTAIDNGNGTYSITTKSTAVGTDTFVYTVNSVTGNGSTTVTYVAGTADASQSAISANPSTITADNTATSTVTVQLKDQYGNSLTTGGDTVTITVNGTPVGTADTTVIDNGNGTYSITTKSTAVGVDTFEYTVNSVAGNGTTTVTYVAGAADPTQSVISANPTSITANGSNSSTITVQLKDQYGNELTVGGDTVLISVNGTPIGTLSNTADRANGTYTATVTSTVTGTDVFEYTVNSVVGNGTASVTYVHGLADATQSIISANPTTIAADGVAISTVTVQVRDSYGNNLTIGGDTVTIEAIAPIIGTPDTTVLDNGDGTYKITTKSTAAGLDNFGYTVNGVSGSGLATVNYEIGAPDASQSLISASPTSITADGVTISTVTVQLRDSNGNDLINGGDTVTITVNGTAIGSPDTTVQDHFNGTYTITTKSTVTGTDTFDYTVNGDIGNGTADVTYVAGPADPTQSSIIAYPTTILADGATISSVGVQLRDQFGNNLTTGGDTVNITVQGGTAIGLPDAVTLDNHDGTYFITTKSTVTGTDVFEYTVNGSLGNGTASVTYVVGVADPSKSTIVASPTTITADGTTISTVTVQLKDIHGNNLTAGGDTVTIPVQGTAVGTPETTVNDNGDGTYSITTKSTVVGTDTFEYTVNGVLGNGNVSVIYVVGAADPNTSTITANPTDIFADGSTISTITVQLKDAQGNNLTTGGDSVSFFINGTQIGNPNFTVQDHGNGSYTITTKSTVTGTDNFGFSVNGVNSPNNADVNYITDAADPNQSIITASPTEILANGSATSTITVQLRDQYGNNLTTGGDTVVIFVNGSQVGNPDFTVQDHGDGTYTITTKSTVTGTDNFGFSVNGVNSPNNADVNYVTDAPDATTSTIIANPTSITADGVTISTITVQLKDANNNNVTDGHATVTIFVNGTAIGTPDGTVVNHNDGTYTITTKSTVVGSDNFGFTVNNATGANTATVTYVVGAADATTSTIEVFPTSIIADGVEEATITVRLKDAQGNSLTTGGDTVTIIPQGTAIGTPNLTVQDNGDGSYSITTTSTVTGSDIFGYTVNGATGSGTATVAYLVGVADPNTSTIAANPTSITADGSTRSTITVQLKDAQGNDITVGGDAVQITVNGTAIGLPDSTTIDNGDGTYSITTRSIVTGTDTFGFSVNSTTSSNTASVIYTSGIAVGDKSLISATPTSIVADNTETSTITVQLRDINSNNLTTGGDLVTIYVNGTAIGTPDSTVQDNNDGTYSITTKSTVTGTDVFEYTVNIAQGAGSASVTYLPGAAVASQSTIVAAPDSITADNIVTSTVTVQLKDIYGNNLITGGDTVTIATISTAIGTPDTTVVDQNNGTYTITTKSITAGTDTFGFTVNSVAGTATDSVTYTSGPADPSKSEIVANPTSITADGVTSSTVTVTLKDQYGNRLTTGHDSVEIFVDGTPVGSQSAILDHLNGTYTITTTSTVTGTDTFGFTVYDLPGNGTASVTYTVGAADASQSLISATPASIVADNIETSTITVQLRDQYGNNLTTGGNTVTIITNGTALGTPDTTVVDHGDGTYSITTKSTKTGTDNFIYTVDGINGTGTAPVTYLPGTAVAGQSVISASPTSIVANNTTTSTVRVQLRDQYGNNLITGGDTVTITVQGTAIGTPETTVQDHGNGTYTITTKSTTVGTDTFEYTVNSDAGNGTANVTYTPGVADPSQSIITANPVSITANGTTVSTVTVQLRDQYGNDLVTGGNTVLISIDGTAIGSLSHTIDRADGTYIATVTSTVTGVDTFKYTVDSVAGNGTTTVTYVPGIADATQSTIVASPTTIIADNIEYSTITVKLYDAYNNALVSGGDNVTITTSNTTIGTPDATVTDHGDGTYTIITKSTVAGTDTFVYTVNTATGNGNAPVTYTAGPADPGTSTITANPTSILADGSTTSTITVRLKDQYGNNLPTGGDSVTIFVNGTAIGIPETIVIDHNNGTYSINTKSTVTGTDIFNFTVNGAAGAATASVTYTPGVADITTSTINANPVSITADGVTISTITVQLKDVNGNNLTTGTDIVEITVNGTAVGTPDATTVNNGDGTYTITTKSTVAGTDTFGFTLNTVTSSATASVTYLPGAANATVSTIVANPTSITADGVMLSTITVQLKDQFGNNLTGGTDTVTITAQGTAVGTPETTVTNNGNGTYSITTKSTVTGTDTFGFTVNGAAGTGTATVTYTAGAADGTTSTIVADPTSITADGVTISTITVQLKDAQGNNLVAGGDTVTITAQGTAVGTPDTTVTDVGNGTYTITTKSTVTGTDTFGFTVNGTAGTGTATVTYLVGAADGTTSTIVADPTSITADGVTISTITVQLKDAQGNNLVAGGDTVTITAQGTAVGTPDTTVTDVGNGTYTITTKSTVTGTDTFGFMVNSVSGTATATVTYTAGTAEATTSTIVANPTSITADGVMLSTITVQLKDQFGNNLTGGTDTVTITAQGTAVGTPETTVTNNGDGTYSITTKSTVTGTDTFGFTVNGAAGTGTATVTYTAGAADGTTSTIVADPTSITADGVTISTITVQLKDAQGNNLVAGGDTVTITAQGTAVGTPDTTVTDVGNGTYTITTKSTVTGTDTFGFTVNSVPGTATATVTYTAGTAEATTSTIVANPASITADGVMLSTITVQLKDQFGNNLTGGTDTVTITAQGTAVGTPETTVTNNGDGTYSITTKSTVTGTDTFGFTVNGAAGTGTATVTYTAGAADGTTSTIVADPTSITADGVTISTISVQLKDTQGNNLVAGGDTVTITAQGTAVGTPDTTVTDVGNGTYTITTKSTVTGTDTFGFTVNGTAGTGTATVTYTAGAADITTSTIVADPTSITADGVTISTITVQLKDAQGNNLVAGGDTVTITAQGTAVGTPDTTVIDVGNGTYTITTKSTVTGTDTFGFTVNSVPGTATATVTYTAGTAEATTSTIVANPASITADGVMLSTITVQLKDQFGNNLTGGTDTVTITAQGTAVGTPETTVTNNGDGTYSITTKSTITGTDTFGFTVNGAAGTGTATVTYTAGAADGTTSTIVADPTSITADGVTISTITVQLKDAQGNNLTAGGDTVTITAQGTAVGTPDTTVTDVGNGTYTITTKSTVTGTDTFGFTVNSVSGTATATVTYTAGAADGTTSTIVANPASITADGVTISTITVQLKDAQGNNLVAGGDTVTITAQGTAVGTPDTTVTDVGNGTYTITTKSTVTGTDTFGFTVNGVTGSTTAAVTYIAGAADGTTSTIVADPTSITADGVTISTITVQLKDAQGNNLVAGGDTVTITAQGTAVGTPDTTVTDVGNGTYTITTKSTVTGTDTFGFTVNGAAGTGTATVTYTAGAADGTTSTIVADPTSITADGVTISTITVQLKDAQGNNLVAGGDTVTITAQGTAVGIPDTTVTDVGNGTYTITTKSTVTGTDTFGFTVNGVTGSTTATVTYIAGAADITTSTIVASPTSITADGVTISTITVQLKDAQGNNLTTGSDTVTISVQGTAVGTPDTTVINNGDGTYTITTKSTVTGTDTFGFTINGTDGVATATVTYTAGAADASTSTITAVPTNIVANGSMTSTITVQLKDAQGNNLTTGGNTVTIPVQGVTVGNPDTTVVDNGDGTYSITTKSTVAGSDTFGFTVDAVAGATTATVTYEPGVVDPGNSLITANPTTITADGVDVSIITVQLRDANGNNLTDGSNVVEMQLLSHNGLGQLTNLVNNNDGSYTMELRSTRVGFDNIAFTVNNVLSSQRAQVTYVVGPADANMSIITANPTTITADGITISTVTVQLLDATGNYITTGGDSVAITVNGTAIGTPDASTVDNGDGTYSITTKSTNVGTDVFGYTVNSAASINTASVTYEDNASLRITLKPSANEVKIGDLVRYTARIENVGSSNANNFTVINSLPDGFSYVNDSVTTTSSDTLIVAGTGPLSVGGLNLNAGSELTITFILRVGAGVSAGTYTTTAEAFSSISSKSISNRASADVVVTDKDPLIDESLIFGTVYHDRNGNRVQDKGEPGIPGVKIISVEGLIIETDQYGRYHLEGISGGKWSHGRNFILKVDPASLPTGAEFTTNNPLVRRITPGLPVRFDFGVKFQEESILEVSDKLFTSGAAAINPQHQSTIADMAKAIEENQISEVIIITKVNSTLATQRAETLKNELSKFMSDSKSLVVTSSAASQDNSASPAKGEQ</sequence>
<feature type="domain" description="Big-1" evidence="3">
    <location>
        <begin position="3889"/>
        <end position="3983"/>
    </location>
</feature>
<feature type="domain" description="Big-1" evidence="3">
    <location>
        <begin position="5536"/>
        <end position="5631"/>
    </location>
</feature>
<dbReference type="SUPFAM" id="SSF63825">
    <property type="entry name" value="YWTD domain"/>
    <property type="match status" value="1"/>
</dbReference>
<feature type="domain" description="Big-1" evidence="3">
    <location>
        <begin position="4403"/>
        <end position="4498"/>
    </location>
</feature>
<feature type="domain" description="Big-1" evidence="3">
    <location>
        <begin position="2963"/>
        <end position="3058"/>
    </location>
</feature>
<protein>
    <recommendedName>
        <fullName evidence="3">Big-1 domain-containing protein</fullName>
    </recommendedName>
</protein>
<feature type="domain" description="Big-1" evidence="3">
    <location>
        <begin position="2242"/>
        <end position="2337"/>
    </location>
</feature>
<feature type="domain" description="Big-1" evidence="3">
    <location>
        <begin position="4300"/>
        <end position="4395"/>
    </location>
</feature>
<feature type="domain" description="Big-1" evidence="3">
    <location>
        <begin position="3272"/>
        <end position="3367"/>
    </location>
</feature>
<dbReference type="Pfam" id="PF24514">
    <property type="entry name" value="SpaA_4"/>
    <property type="match status" value="1"/>
</dbReference>
<feature type="domain" description="Big-1" evidence="3">
    <location>
        <begin position="2550"/>
        <end position="2645"/>
    </location>
</feature>
<dbReference type="InterPro" id="IPR017868">
    <property type="entry name" value="Filamin/ABP280_repeat-like"/>
</dbReference>
<feature type="domain" description="Big-1" evidence="3">
    <location>
        <begin position="5433"/>
        <end position="5528"/>
    </location>
</feature>
<evidence type="ECO:0000256" key="1">
    <source>
        <dbReference type="ARBA" id="ARBA00010116"/>
    </source>
</evidence>
<feature type="domain" description="Big-1" evidence="3">
    <location>
        <begin position="4506"/>
        <end position="4601"/>
    </location>
</feature>
<feature type="domain" description="Big-1" evidence="3">
    <location>
        <begin position="4609"/>
        <end position="4704"/>
    </location>
</feature>
<dbReference type="InterPro" id="IPR003344">
    <property type="entry name" value="Big_1_dom"/>
</dbReference>
<evidence type="ECO:0000256" key="2">
    <source>
        <dbReference type="SAM" id="Phobius"/>
    </source>
</evidence>
<feature type="domain" description="Big-1" evidence="3">
    <location>
        <begin position="4712"/>
        <end position="4807"/>
    </location>
</feature>
<feature type="domain" description="Big-1" evidence="3">
    <location>
        <begin position="3066"/>
        <end position="3161"/>
    </location>
</feature>
<feature type="domain" description="Big-1" evidence="3">
    <location>
        <begin position="1219"/>
        <end position="1313"/>
    </location>
</feature>
<feature type="domain" description="Big-1" evidence="3">
    <location>
        <begin position="5330"/>
        <end position="5425"/>
    </location>
</feature>
<dbReference type="InterPro" id="IPR013783">
    <property type="entry name" value="Ig-like_fold"/>
</dbReference>
<reference evidence="4 5" key="1">
    <citation type="submission" date="2020-03" db="EMBL/GenBank/DDBJ databases">
        <title>Complete genome sequence of Orbus sp. IPMB12 (BCRC 80908).</title>
        <authorList>
            <person name="Lo W.-S."/>
            <person name="Chang T.-H."/>
            <person name="Kuo C.-H."/>
        </authorList>
    </citation>
    <scope>NUCLEOTIDE SEQUENCE [LARGE SCALE GENOMIC DNA]</scope>
    <source>
        <strain evidence="4 5">IPMB12</strain>
    </source>
</reference>
<feature type="domain" description="Big-1" evidence="3">
    <location>
        <begin position="1935"/>
        <end position="2029"/>
    </location>
</feature>
<dbReference type="SMART" id="SM00634">
    <property type="entry name" value="BID_1"/>
    <property type="match status" value="50"/>
</dbReference>
<evidence type="ECO:0000313" key="4">
    <source>
        <dbReference type="EMBL" id="QIQ22228.1"/>
    </source>
</evidence>
<dbReference type="Gene3D" id="2.60.40.10">
    <property type="entry name" value="Immunoglobulins"/>
    <property type="match status" value="52"/>
</dbReference>
<dbReference type="InterPro" id="IPR015217">
    <property type="entry name" value="Invasin_dom_3"/>
</dbReference>
<feature type="domain" description="Big-1" evidence="3">
    <location>
        <begin position="3581"/>
        <end position="3675"/>
    </location>
</feature>
<feature type="domain" description="Big-1" evidence="3">
    <location>
        <begin position="5124"/>
        <end position="5219"/>
    </location>
</feature>
<dbReference type="Pfam" id="PF09134">
    <property type="entry name" value="Invasin_D3"/>
    <property type="match status" value="50"/>
</dbReference>
<comment type="similarity">
    <text evidence="1">Belongs to the intimin/invasin family.</text>
</comment>
<keyword evidence="5" id="KW-1185">Reference proteome</keyword>
<proteinExistence type="inferred from homology"/>
<dbReference type="InParanoid" id="A0A6G9IDB5"/>
<feature type="transmembrane region" description="Helical" evidence="2">
    <location>
        <begin position="21"/>
        <end position="42"/>
    </location>
</feature>
<feature type="domain" description="Big-1" evidence="3">
    <location>
        <begin position="3683"/>
        <end position="3778"/>
    </location>
</feature>
<feature type="domain" description="Big-1" evidence="3">
    <location>
        <begin position="2860"/>
        <end position="2955"/>
    </location>
</feature>
<feature type="domain" description="Big-1" evidence="3">
    <location>
        <begin position="2757"/>
        <end position="2852"/>
    </location>
</feature>
<feature type="domain" description="Big-1" evidence="3">
    <location>
        <begin position="4094"/>
        <end position="4189"/>
    </location>
</feature>
<feature type="domain" description="Big-1" evidence="3">
    <location>
        <begin position="5227"/>
        <end position="5322"/>
    </location>
</feature>
<feature type="domain" description="Big-1" evidence="3">
    <location>
        <begin position="2653"/>
        <end position="2749"/>
    </location>
</feature>
<feature type="domain" description="Big-1" evidence="3">
    <location>
        <begin position="1015"/>
        <end position="1110"/>
    </location>
</feature>
<dbReference type="InterPro" id="IPR055371">
    <property type="entry name" value="SpaA_PFL_dom_4"/>
</dbReference>
<feature type="domain" description="Big-1" evidence="3">
    <location>
        <begin position="3786"/>
        <end position="3881"/>
    </location>
</feature>
<feature type="domain" description="Big-1" evidence="3">
    <location>
        <begin position="4197"/>
        <end position="4292"/>
    </location>
</feature>
<dbReference type="SUPFAM" id="SSF49373">
    <property type="entry name" value="Invasin/intimin cell-adhesion fragments"/>
    <property type="match status" value="50"/>
</dbReference>
<organism evidence="4 5">
    <name type="scientific">Zophobihabitans entericus</name>
    <dbReference type="NCBI Taxonomy" id="1635327"/>
    <lineage>
        <taxon>Bacteria</taxon>
        <taxon>Pseudomonadati</taxon>
        <taxon>Pseudomonadota</taxon>
        <taxon>Gammaproteobacteria</taxon>
        <taxon>Orbales</taxon>
        <taxon>Orbaceae</taxon>
        <taxon>Zophobihabitans</taxon>
    </lineage>
</organism>
<feature type="domain" description="Big-1" evidence="3">
    <location>
        <begin position="2037"/>
        <end position="2131"/>
    </location>
</feature>
<feature type="domain" description="Big-1" evidence="3">
    <location>
        <begin position="4918"/>
        <end position="5013"/>
    </location>
</feature>
<feature type="domain" description="Big-1" evidence="3">
    <location>
        <begin position="3991"/>
        <end position="4086"/>
    </location>
</feature>
<keyword evidence="2" id="KW-1133">Transmembrane helix</keyword>
<dbReference type="PROSITE" id="PS51127">
    <property type="entry name" value="BIG1"/>
    <property type="match status" value="48"/>
</dbReference>